<evidence type="ECO:0000313" key="2">
    <source>
        <dbReference type="EMBL" id="CAG8474032.1"/>
    </source>
</evidence>
<organism evidence="2 3">
    <name type="scientific">Ambispora leptoticha</name>
    <dbReference type="NCBI Taxonomy" id="144679"/>
    <lineage>
        <taxon>Eukaryota</taxon>
        <taxon>Fungi</taxon>
        <taxon>Fungi incertae sedis</taxon>
        <taxon>Mucoromycota</taxon>
        <taxon>Glomeromycotina</taxon>
        <taxon>Glomeromycetes</taxon>
        <taxon>Archaeosporales</taxon>
        <taxon>Ambisporaceae</taxon>
        <taxon>Ambispora</taxon>
    </lineage>
</organism>
<feature type="compositionally biased region" description="Polar residues" evidence="1">
    <location>
        <begin position="12"/>
        <end position="22"/>
    </location>
</feature>
<sequence>MRIVQDNESKRVSPQLSYQASATERDKNESVNYNEESSTSEQWVSITTTPSIKSSHISNSEDIVNENIEFSETVIDSFSDSNSESSDGEDDEDEFLSEKDKSLLVSLRQYAIEHGIDPEKFSVITEAEKKRWDGECFRGDLERDIRFYKGGINRKEDTRKYHKFLTDRERLVGEELLRQGILKSGLSTAWLDNLMEEWEKIHAQFTQISFEEKTLFEPR</sequence>
<accession>A0A9N8W4L1</accession>
<feature type="compositionally biased region" description="Basic and acidic residues" evidence="1">
    <location>
        <begin position="1"/>
        <end position="11"/>
    </location>
</feature>
<evidence type="ECO:0000256" key="1">
    <source>
        <dbReference type="SAM" id="MobiDB-lite"/>
    </source>
</evidence>
<name>A0A9N8W4L1_9GLOM</name>
<feature type="region of interest" description="Disordered" evidence="1">
    <location>
        <begin position="1"/>
        <end position="58"/>
    </location>
</feature>
<keyword evidence="3" id="KW-1185">Reference proteome</keyword>
<feature type="compositionally biased region" description="Low complexity" evidence="1">
    <location>
        <begin position="76"/>
        <end position="85"/>
    </location>
</feature>
<protein>
    <submittedName>
        <fullName evidence="2">10299_t:CDS:1</fullName>
    </submittedName>
</protein>
<dbReference type="OrthoDB" id="2354161at2759"/>
<comment type="caution">
    <text evidence="2">The sequence shown here is derived from an EMBL/GenBank/DDBJ whole genome shotgun (WGS) entry which is preliminary data.</text>
</comment>
<feature type="non-terminal residue" evidence="2">
    <location>
        <position position="219"/>
    </location>
</feature>
<feature type="region of interest" description="Disordered" evidence="1">
    <location>
        <begin position="76"/>
        <end position="95"/>
    </location>
</feature>
<dbReference type="EMBL" id="CAJVPS010000292">
    <property type="protein sequence ID" value="CAG8474032.1"/>
    <property type="molecule type" value="Genomic_DNA"/>
</dbReference>
<dbReference type="Proteomes" id="UP000789508">
    <property type="component" value="Unassembled WGS sequence"/>
</dbReference>
<dbReference type="AlphaFoldDB" id="A0A9N8W4L1"/>
<proteinExistence type="predicted"/>
<feature type="compositionally biased region" description="Acidic residues" evidence="1">
    <location>
        <begin position="86"/>
        <end position="95"/>
    </location>
</feature>
<reference evidence="2" key="1">
    <citation type="submission" date="2021-06" db="EMBL/GenBank/DDBJ databases">
        <authorList>
            <person name="Kallberg Y."/>
            <person name="Tangrot J."/>
            <person name="Rosling A."/>
        </authorList>
    </citation>
    <scope>NUCLEOTIDE SEQUENCE</scope>
    <source>
        <strain evidence="2">FL130A</strain>
    </source>
</reference>
<evidence type="ECO:0000313" key="3">
    <source>
        <dbReference type="Proteomes" id="UP000789508"/>
    </source>
</evidence>
<gene>
    <name evidence="2" type="ORF">ALEPTO_LOCUS2153</name>
</gene>
<feature type="compositionally biased region" description="Polar residues" evidence="1">
    <location>
        <begin position="30"/>
        <end position="58"/>
    </location>
</feature>